<dbReference type="PROSITE" id="PS50158">
    <property type="entry name" value="ZF_CCHC"/>
    <property type="match status" value="1"/>
</dbReference>
<dbReference type="GO" id="GO:0003676">
    <property type="term" value="F:nucleic acid binding"/>
    <property type="evidence" value="ECO:0007669"/>
    <property type="project" value="InterPro"/>
</dbReference>
<dbReference type="InterPro" id="IPR003591">
    <property type="entry name" value="Leu-rich_rpt_typical-subtyp"/>
</dbReference>
<keyword evidence="4" id="KW-0433">Leucine-rich repeat</keyword>
<dbReference type="SUPFAM" id="SSF56672">
    <property type="entry name" value="DNA/RNA polymerases"/>
    <property type="match status" value="1"/>
</dbReference>
<evidence type="ECO:0000256" key="1">
    <source>
        <dbReference type="ARBA" id="ARBA00004196"/>
    </source>
</evidence>
<dbReference type="Pfam" id="PF00560">
    <property type="entry name" value="LRR_1"/>
    <property type="match status" value="4"/>
</dbReference>
<proteinExistence type="inferred from homology"/>
<dbReference type="GO" id="GO:0008270">
    <property type="term" value="F:zinc ion binding"/>
    <property type="evidence" value="ECO:0007669"/>
    <property type="project" value="UniProtKB-KW"/>
</dbReference>
<dbReference type="SMART" id="SM00369">
    <property type="entry name" value="LRR_TYP"/>
    <property type="match status" value="4"/>
</dbReference>
<dbReference type="Pfam" id="PF22936">
    <property type="entry name" value="Pol_BBD"/>
    <property type="match status" value="1"/>
</dbReference>
<keyword evidence="7" id="KW-0677">Repeat</keyword>
<comment type="similarity">
    <text evidence="12">Belongs to the polygalacturonase-inhibiting protein family.</text>
</comment>
<dbReference type="SUPFAM" id="SSF53098">
    <property type="entry name" value="Ribonuclease H-like"/>
    <property type="match status" value="1"/>
</dbReference>
<keyword evidence="5" id="KW-0812">Transmembrane</keyword>
<evidence type="ECO:0000256" key="5">
    <source>
        <dbReference type="ARBA" id="ARBA00022692"/>
    </source>
</evidence>
<feature type="region of interest" description="Disordered" evidence="14">
    <location>
        <begin position="832"/>
        <end position="853"/>
    </location>
</feature>
<keyword evidence="13" id="KW-0479">Metal-binding</keyword>
<dbReference type="InterPro" id="IPR032675">
    <property type="entry name" value="LRR_dom_sf"/>
</dbReference>
<evidence type="ECO:0000256" key="9">
    <source>
        <dbReference type="ARBA" id="ARBA00022989"/>
    </source>
</evidence>
<keyword evidence="10" id="KW-0472">Membrane</keyword>
<feature type="compositionally biased region" description="Low complexity" evidence="14">
    <location>
        <begin position="832"/>
        <end position="844"/>
    </location>
</feature>
<evidence type="ECO:0000256" key="13">
    <source>
        <dbReference type="PROSITE-ProRule" id="PRU00047"/>
    </source>
</evidence>
<evidence type="ECO:0000256" key="8">
    <source>
        <dbReference type="ARBA" id="ARBA00022750"/>
    </source>
</evidence>
<organism evidence="16">
    <name type="scientific">Fagus sylvatica</name>
    <name type="common">Beechnut</name>
    <dbReference type="NCBI Taxonomy" id="28930"/>
    <lineage>
        <taxon>Eukaryota</taxon>
        <taxon>Viridiplantae</taxon>
        <taxon>Streptophyta</taxon>
        <taxon>Embryophyta</taxon>
        <taxon>Tracheophyta</taxon>
        <taxon>Spermatophyta</taxon>
        <taxon>Magnoliopsida</taxon>
        <taxon>eudicotyledons</taxon>
        <taxon>Gunneridae</taxon>
        <taxon>Pentapetalae</taxon>
        <taxon>rosids</taxon>
        <taxon>fabids</taxon>
        <taxon>Fagales</taxon>
        <taxon>Fagaceae</taxon>
        <taxon>Fagus</taxon>
    </lineage>
</organism>
<dbReference type="FunFam" id="3.80.10.10:FF:000275">
    <property type="entry name" value="Leucine-rich repeat receptor-like protein kinase"/>
    <property type="match status" value="1"/>
</dbReference>
<dbReference type="PANTHER" id="PTHR48059">
    <property type="entry name" value="POLYGALACTURONASE INHIBITOR 1"/>
    <property type="match status" value="1"/>
</dbReference>
<dbReference type="GO" id="GO:0004190">
    <property type="term" value="F:aspartic-type endopeptidase activity"/>
    <property type="evidence" value="ECO:0007669"/>
    <property type="project" value="UniProtKB-KW"/>
</dbReference>
<keyword evidence="6" id="KW-0732">Signal</keyword>
<keyword evidence="13" id="KW-0862">Zinc</keyword>
<keyword evidence="9" id="KW-1133">Transmembrane helix</keyword>
<protein>
    <recommendedName>
        <fullName evidence="15">CCHC-type domain-containing protein</fullName>
    </recommendedName>
</protein>
<evidence type="ECO:0000256" key="12">
    <source>
        <dbReference type="ARBA" id="ARBA00038043"/>
    </source>
</evidence>
<evidence type="ECO:0000256" key="6">
    <source>
        <dbReference type="ARBA" id="ARBA00022729"/>
    </source>
</evidence>
<dbReference type="Pfam" id="PF08263">
    <property type="entry name" value="LRRNT_2"/>
    <property type="match status" value="1"/>
</dbReference>
<keyword evidence="8" id="KW-0064">Aspartyl protease</keyword>
<dbReference type="Pfam" id="PF07727">
    <property type="entry name" value="RVT_2"/>
    <property type="match status" value="2"/>
</dbReference>
<evidence type="ECO:0000256" key="3">
    <source>
        <dbReference type="ARBA" id="ARBA00009592"/>
    </source>
</evidence>
<evidence type="ECO:0000313" key="16">
    <source>
        <dbReference type="EMBL" id="SPC79601.1"/>
    </source>
</evidence>
<comment type="similarity">
    <text evidence="3">Belongs to the RLP family.</text>
</comment>
<sequence length="1353" mass="150183">MTTATALTNETDRLALLKFKEAVPHDPYNIFSSWNDTTHFCNWHGIKCGRRHQRVTALALEGYKLRGSISPYIGSLSFSGEIPHEVGNLFRLQVLDLNNNTLEGEIPSSLSNCSNLRFINLYVNKLKGKIPGELGSLVKLEVLQLSTNNLSGGIPPSLGNLSSLMYFVVKYNNLVGNILESIVAENKLNGTLPASIGFTLPNLQKFLFGRNEFSGQIPISFCNASQLYALDLSVIPTSFGRFEKIQVLGLSGNRLSGEIPTSIGNLTQLFQLDLDENKFEGTIPPRNSFEGAIPSSMASLKGLRRLDVSQNNMSGSIPKGLEKLPFLENLNLSFNNFEVAEMPRKSHETKKLHWLQATSATAMYSASVVDMATIWDQMEQSTHIVKDPADAAILATKRDQFHLIQFLMALTSEFEPVRATLLQQVPLPTLEFAMSQLLSHETRLRTLQPHHPDAVLATTARPSSSSSSRNGPKYCKNCHKQGHLLAECPTIQCRYCHKIGHIVYNCPTKPPKPGNTWYFDSACCNHMSPDSQLFSSIIPTTHAPLIQTANGSHLAASHTGSVSTSTLSLSDTYLIPNLTLNLISVGQLCELGFDLWFGSSGCRVQDPRTNQVLGTGRRVGRMFELTSLHLPTTSTPPPSHVAHTASEPLSKMVGLNANTATFLTLLGLSFISASCPERFWGEAALTAVYTINRLPSLALQNVTPFERLYGTPASYSSLRVFGCACFVLLQPHEHSKLEPRSCLCCFLGYGIEHKGYRCWDLISQRLRISRHVVFWEHTMFNSLSKFTTCSTPSFFTNPSLPLFPISPVDSPVSPLAPPLAVDPVLDQTPDLPLAAPPADSLASPQEPAPPVDRVTDQTHLLPLRRSDRVRAPPAHLRDYSCFSAVLSLHEPHTYREACTNPLWQQAMTEELQALEKTHTWDLVDLPHGKSAIGCKWVYKIKTKSDGSIERYKARLVAKGYAQEYGIDYEETFAHMDVKNAFLNGDLTEEVYMQAPPGYSDCPDKVCLLRRALYGLKQAPRAWFAKFSSIGMILLLLYVNDMIIIGDDHSGISDFKLFLHQQFEMKDLGHLSYFLGLEVSSDSTGYYLSQAKYASDLLSRAGLTDTKVVSTPLEMNARLTPLDGTPLSDATLYRQLVGSLVYLTVTRPDIAHAVHLVSQFLSAPHSTHYAAVIHIFRYIKGTMFHGLHFSAHSTLDLCAYSDADWAGDPTDRRSTTGFCFFLGDSLISWRSKKQHIVSRSSTEAEYRALADTTSELLALHWLLEDMGLTHSSPTIIHCDNRSAIQIAHNDVFHERSKHIEIDCHLVRHHLFAGILHLLPVSSSDQTADIFTKTFPPSRFRDLVSKLKMASVRPP</sequence>
<evidence type="ECO:0000256" key="10">
    <source>
        <dbReference type="ARBA" id="ARBA00023136"/>
    </source>
</evidence>
<feature type="domain" description="CCHC-type" evidence="15">
    <location>
        <begin position="475"/>
        <end position="489"/>
    </location>
</feature>
<dbReference type="Gene3D" id="3.80.10.10">
    <property type="entry name" value="Ribonuclease Inhibitor"/>
    <property type="match status" value="2"/>
</dbReference>
<keyword evidence="8" id="KW-0645">Protease</keyword>
<dbReference type="InterPro" id="IPR013103">
    <property type="entry name" value="RVT_2"/>
</dbReference>
<dbReference type="PANTHER" id="PTHR48059:SF4">
    <property type="entry name" value="POLYGALACTURONASE INHIBITOR 1-RELATED"/>
    <property type="match status" value="1"/>
</dbReference>
<comment type="subcellular location">
    <subcellularLocation>
        <location evidence="1">Cell envelope</location>
    </subcellularLocation>
    <subcellularLocation>
        <location evidence="2">Membrane</location>
        <topology evidence="2">Single-pass type I membrane protein</topology>
    </subcellularLocation>
</comment>
<evidence type="ECO:0000256" key="11">
    <source>
        <dbReference type="ARBA" id="ARBA00023180"/>
    </source>
</evidence>
<dbReference type="SUPFAM" id="SSF52058">
    <property type="entry name" value="L domain-like"/>
    <property type="match status" value="1"/>
</dbReference>
<accession>A0A2N9EY69</accession>
<evidence type="ECO:0000259" key="15">
    <source>
        <dbReference type="PROSITE" id="PS50158"/>
    </source>
</evidence>
<dbReference type="InterPro" id="IPR001878">
    <property type="entry name" value="Znf_CCHC"/>
</dbReference>
<dbReference type="GO" id="GO:0016020">
    <property type="term" value="C:membrane"/>
    <property type="evidence" value="ECO:0007669"/>
    <property type="project" value="UniProtKB-SubCell"/>
</dbReference>
<evidence type="ECO:0000256" key="14">
    <source>
        <dbReference type="SAM" id="MobiDB-lite"/>
    </source>
</evidence>
<dbReference type="SUPFAM" id="SSF57756">
    <property type="entry name" value="Retrovirus zinc finger-like domains"/>
    <property type="match status" value="1"/>
</dbReference>
<dbReference type="InterPro" id="IPR001611">
    <property type="entry name" value="Leu-rich_rpt"/>
</dbReference>
<dbReference type="InterPro" id="IPR036875">
    <property type="entry name" value="Znf_CCHC_sf"/>
</dbReference>
<dbReference type="Gene3D" id="4.10.60.10">
    <property type="entry name" value="Zinc finger, CCHC-type"/>
    <property type="match status" value="1"/>
</dbReference>
<evidence type="ECO:0000256" key="4">
    <source>
        <dbReference type="ARBA" id="ARBA00022614"/>
    </source>
</evidence>
<dbReference type="InterPro" id="IPR057670">
    <property type="entry name" value="SH3_retrovirus"/>
</dbReference>
<keyword evidence="8" id="KW-0378">Hydrolase</keyword>
<evidence type="ECO:0000256" key="7">
    <source>
        <dbReference type="ARBA" id="ARBA00022737"/>
    </source>
</evidence>
<dbReference type="InterPro" id="IPR051848">
    <property type="entry name" value="PGIP"/>
</dbReference>
<dbReference type="Pfam" id="PF25597">
    <property type="entry name" value="SH3_retrovirus"/>
    <property type="match status" value="1"/>
</dbReference>
<dbReference type="InterPro" id="IPR012337">
    <property type="entry name" value="RNaseH-like_sf"/>
</dbReference>
<dbReference type="InterPro" id="IPR043502">
    <property type="entry name" value="DNA/RNA_pol_sf"/>
</dbReference>
<gene>
    <name evidence="16" type="ORF">FSB_LOCUS7483</name>
</gene>
<dbReference type="SMART" id="SM00343">
    <property type="entry name" value="ZnF_C2HC"/>
    <property type="match status" value="2"/>
</dbReference>
<dbReference type="EMBL" id="OIVN01000401">
    <property type="protein sequence ID" value="SPC79601.1"/>
    <property type="molecule type" value="Genomic_DNA"/>
</dbReference>
<name>A0A2N9EY69_FAGSY</name>
<dbReference type="InterPro" id="IPR013210">
    <property type="entry name" value="LRR_N_plant-typ"/>
</dbReference>
<keyword evidence="13" id="KW-0863">Zinc-finger</keyword>
<keyword evidence="11" id="KW-0325">Glycoprotein</keyword>
<reference evidence="16" key="1">
    <citation type="submission" date="2018-02" db="EMBL/GenBank/DDBJ databases">
        <authorList>
            <person name="Cohen D.B."/>
            <person name="Kent A.D."/>
        </authorList>
    </citation>
    <scope>NUCLEOTIDE SEQUENCE</scope>
</reference>
<dbReference type="InterPro" id="IPR054722">
    <property type="entry name" value="PolX-like_BBD"/>
</dbReference>
<evidence type="ECO:0000256" key="2">
    <source>
        <dbReference type="ARBA" id="ARBA00004479"/>
    </source>
</evidence>
<dbReference type="CDD" id="cd09272">
    <property type="entry name" value="RNase_HI_RT_Ty1"/>
    <property type="match status" value="1"/>
</dbReference>